<keyword evidence="4" id="KW-0732">Signal</keyword>
<reference evidence="8 9" key="1">
    <citation type="submission" date="2022-06" db="EMBL/GenBank/DDBJ databases">
        <title>Mycolicibacterium sp. CAU 1645 isolated from seawater.</title>
        <authorList>
            <person name="Kim W."/>
        </authorList>
    </citation>
    <scope>NUCLEOTIDE SEQUENCE [LARGE SCALE GENOMIC DNA]</scope>
    <source>
        <strain evidence="8 9">CAU 1645</strain>
    </source>
</reference>
<keyword evidence="6" id="KW-0119">Carbohydrate metabolism</keyword>
<dbReference type="Pfam" id="PF10503">
    <property type="entry name" value="Esterase_PHB"/>
    <property type="match status" value="1"/>
</dbReference>
<evidence type="ECO:0000256" key="1">
    <source>
        <dbReference type="ARBA" id="ARBA00004613"/>
    </source>
</evidence>
<evidence type="ECO:0000256" key="2">
    <source>
        <dbReference type="ARBA" id="ARBA00022525"/>
    </source>
</evidence>
<protein>
    <submittedName>
        <fullName evidence="8">Prolyl oligopeptidase family serine peptidase</fullName>
    </submittedName>
</protein>
<dbReference type="InterPro" id="IPR010126">
    <property type="entry name" value="Esterase_phb"/>
</dbReference>
<evidence type="ECO:0000256" key="5">
    <source>
        <dbReference type="ARBA" id="ARBA00022801"/>
    </source>
</evidence>
<name>A0ABT1M9R9_9MYCO</name>
<dbReference type="EMBL" id="JANDBD010000008">
    <property type="protein sequence ID" value="MCP9274527.1"/>
    <property type="molecule type" value="Genomic_DNA"/>
</dbReference>
<dbReference type="Proteomes" id="UP001651690">
    <property type="component" value="Unassembled WGS sequence"/>
</dbReference>
<organism evidence="8 9">
    <name type="scientific">Mycolicibacterium arenosum</name>
    <dbReference type="NCBI Taxonomy" id="2952157"/>
    <lineage>
        <taxon>Bacteria</taxon>
        <taxon>Bacillati</taxon>
        <taxon>Actinomycetota</taxon>
        <taxon>Actinomycetes</taxon>
        <taxon>Mycobacteriales</taxon>
        <taxon>Mycobacteriaceae</taxon>
        <taxon>Mycolicibacterium</taxon>
    </lineage>
</organism>
<evidence type="ECO:0000256" key="7">
    <source>
        <dbReference type="ARBA" id="ARBA00023326"/>
    </source>
</evidence>
<keyword evidence="3" id="KW-0858">Xylan degradation</keyword>
<keyword evidence="5" id="KW-0378">Hydrolase</keyword>
<evidence type="ECO:0000256" key="3">
    <source>
        <dbReference type="ARBA" id="ARBA00022651"/>
    </source>
</evidence>
<evidence type="ECO:0000313" key="9">
    <source>
        <dbReference type="Proteomes" id="UP001651690"/>
    </source>
</evidence>
<keyword evidence="7" id="KW-0624">Polysaccharide degradation</keyword>
<sequence>MFAGGAVRGVAGAVARRWAAVAAVAAVLLTVSALRAPSASAFPGALDFGGMQRTYLVHVPAGVDRPSGLVLNLHGGGQNGGQQMALSNYNVAADRQGFLVAYPDGIDMSWADGRGASVPDRTGVDDVGFLVALAGQLADQYGIDRANVFATGMSAGGFMTTRLGCERPDVFAAIAPMAATYTSAFPCTPSQPVSVIGAHGNADPVVPFNGGPMIGRGGPSEIVPAPVMAQRWFDVNGCPPPVVEPGPGVLIRTATGCADGAEVEFVQIEGGDHRWPTGVFDASQAGAQFFAEH</sequence>
<dbReference type="PANTHER" id="PTHR38050:SF2">
    <property type="entry name" value="FERULOYL ESTERASE C-RELATED"/>
    <property type="match status" value="1"/>
</dbReference>
<dbReference type="SUPFAM" id="SSF53474">
    <property type="entry name" value="alpha/beta-Hydrolases"/>
    <property type="match status" value="1"/>
</dbReference>
<keyword evidence="2" id="KW-0964">Secreted</keyword>
<comment type="subcellular location">
    <subcellularLocation>
        <location evidence="1">Secreted</location>
    </subcellularLocation>
</comment>
<keyword evidence="9" id="KW-1185">Reference proteome</keyword>
<gene>
    <name evidence="8" type="ORF">NM203_20245</name>
</gene>
<accession>A0ABT1M9R9</accession>
<dbReference type="InterPro" id="IPR043595">
    <property type="entry name" value="FaeB/C/D"/>
</dbReference>
<dbReference type="PANTHER" id="PTHR38050">
    <property type="match status" value="1"/>
</dbReference>
<dbReference type="Gene3D" id="3.40.50.1820">
    <property type="entry name" value="alpha/beta hydrolase"/>
    <property type="match status" value="1"/>
</dbReference>
<evidence type="ECO:0000313" key="8">
    <source>
        <dbReference type="EMBL" id="MCP9274527.1"/>
    </source>
</evidence>
<proteinExistence type="predicted"/>
<evidence type="ECO:0000256" key="6">
    <source>
        <dbReference type="ARBA" id="ARBA00023277"/>
    </source>
</evidence>
<dbReference type="InterPro" id="IPR029058">
    <property type="entry name" value="AB_hydrolase_fold"/>
</dbReference>
<evidence type="ECO:0000256" key="4">
    <source>
        <dbReference type="ARBA" id="ARBA00022729"/>
    </source>
</evidence>
<comment type="caution">
    <text evidence="8">The sequence shown here is derived from an EMBL/GenBank/DDBJ whole genome shotgun (WGS) entry which is preliminary data.</text>
</comment>